<keyword evidence="3" id="KW-1185">Reference proteome</keyword>
<dbReference type="EMBL" id="BDGJ01000070">
    <property type="protein sequence ID" value="GAW92313.1"/>
    <property type="molecule type" value="Genomic_DNA"/>
</dbReference>
<dbReference type="RefSeq" id="WP_153802849.1">
    <property type="nucleotide sequence ID" value="NZ_BDGJ01000070.1"/>
</dbReference>
<dbReference type="AlphaFoldDB" id="A0A1Z5HS09"/>
<evidence type="ECO:0000256" key="1">
    <source>
        <dbReference type="SAM" id="Coils"/>
    </source>
</evidence>
<name>A0A1Z5HS09_9FIRM</name>
<evidence type="ECO:0000313" key="2">
    <source>
        <dbReference type="EMBL" id="GAW92313.1"/>
    </source>
</evidence>
<comment type="caution">
    <text evidence="2">The sequence shown here is derived from an EMBL/GenBank/DDBJ whole genome shotgun (WGS) entry which is preliminary data.</text>
</comment>
<reference evidence="3" key="1">
    <citation type="journal article" date="2017" name="Appl. Environ. Microbiol.">
        <title>Genomic analysis of Calderihabitans maritimus KKC1, a thermophilic hydrogenogenic carboxydotrophic bacterium isolated from marine sediment.</title>
        <authorList>
            <person name="Omae K."/>
            <person name="Yoneda Y."/>
            <person name="Fukuyama Y."/>
            <person name="Yoshida T."/>
            <person name="Sako Y."/>
        </authorList>
    </citation>
    <scope>NUCLEOTIDE SEQUENCE [LARGE SCALE GENOMIC DNA]</scope>
    <source>
        <strain evidence="3">KKC1</strain>
    </source>
</reference>
<feature type="coiled-coil region" evidence="1">
    <location>
        <begin position="1"/>
        <end position="38"/>
    </location>
</feature>
<keyword evidence="1" id="KW-0175">Coiled coil</keyword>
<organism evidence="2 3">
    <name type="scientific">Calderihabitans maritimus</name>
    <dbReference type="NCBI Taxonomy" id="1246530"/>
    <lineage>
        <taxon>Bacteria</taxon>
        <taxon>Bacillati</taxon>
        <taxon>Bacillota</taxon>
        <taxon>Clostridia</taxon>
        <taxon>Neomoorellales</taxon>
        <taxon>Calderihabitantaceae</taxon>
        <taxon>Calderihabitans</taxon>
    </lineage>
</organism>
<evidence type="ECO:0000313" key="3">
    <source>
        <dbReference type="Proteomes" id="UP000197032"/>
    </source>
</evidence>
<gene>
    <name evidence="2" type="ORF">KKC1_14690</name>
</gene>
<protein>
    <submittedName>
        <fullName evidence="2">Uncharacterized protein</fullName>
    </submittedName>
</protein>
<accession>A0A1Z5HS09</accession>
<dbReference type="Proteomes" id="UP000197032">
    <property type="component" value="Unassembled WGS sequence"/>
</dbReference>
<sequence length="49" mass="5794">MNDASNKLDIIQQLTQQLESKSELFQLLEKEKERLIQTLRLFDGENKES</sequence>
<proteinExistence type="predicted"/>